<evidence type="ECO:0000256" key="6">
    <source>
        <dbReference type="RuleBase" id="RU366060"/>
    </source>
</evidence>
<keyword evidence="4 6" id="KW-1133">Transmembrane helix</keyword>
<proteinExistence type="inferred from homology"/>
<reference evidence="7 9" key="1">
    <citation type="journal article" date="2019" name="PLoS Biol.">
        <title>Sex chromosomes control vertical transmission of feminizing Wolbachia symbionts in an isopod.</title>
        <authorList>
            <person name="Becking T."/>
            <person name="Chebbi M.A."/>
            <person name="Giraud I."/>
            <person name="Moumen B."/>
            <person name="Laverre T."/>
            <person name="Caubet Y."/>
            <person name="Peccoud J."/>
            <person name="Gilbert C."/>
            <person name="Cordaux R."/>
        </authorList>
    </citation>
    <scope>NUCLEOTIDE SEQUENCE [LARGE SCALE GENOMIC DNA]</scope>
    <source>
        <strain evidence="7">ANa2</strain>
        <tissue evidence="7">Whole body excluding digestive tract and cuticle</tissue>
    </source>
</reference>
<accession>A0A5N5T2M6</accession>
<dbReference type="PANTHER" id="PTHR13160:SF4">
    <property type="entry name" value="OLIGOSACCHARYLTRANSFERASE COMPLEX SUBUNIT OSTC"/>
    <property type="match status" value="1"/>
</dbReference>
<sequence length="149" mass="16519">MEYVYSLPFYVLEIPNLKLRKPSWVTTPPPMVVFSFVLLSYFLVTGGIIYDVIVEPPSVGSTTDEHGHSKPVAFMAYRVNGQYIMEGLASSFMFVLGGIGFIVLDQTHNPSTPKFNRILLIFIGFACCGIASIACYAFMKIKLPGYLSS</sequence>
<feature type="transmembrane region" description="Helical" evidence="6">
    <location>
        <begin position="115"/>
        <end position="139"/>
    </location>
</feature>
<feature type="transmembrane region" description="Helical" evidence="6">
    <location>
        <begin position="83"/>
        <end position="103"/>
    </location>
</feature>
<gene>
    <name evidence="7" type="primary">ostc-a_0</name>
    <name evidence="8" type="synonym">ostc-a_1</name>
    <name evidence="8" type="ORF">Anas_03979</name>
    <name evidence="7" type="ORF">Anas_14375</name>
</gene>
<protein>
    <recommendedName>
        <fullName evidence="6">Oligosaccharyltransferase complex subunit</fullName>
    </recommendedName>
</protein>
<dbReference type="InterPro" id="IPR021149">
    <property type="entry name" value="OligosaccharylTrfase_OST3/OST6"/>
</dbReference>
<keyword evidence="5 6" id="KW-0472">Membrane</keyword>
<name>A0A5N5T2M6_9CRUS</name>
<comment type="subcellular location">
    <subcellularLocation>
        <location evidence="1 6">Membrane</location>
        <topology evidence="1 6">Multi-pass membrane protein</topology>
    </subcellularLocation>
</comment>
<dbReference type="PANTHER" id="PTHR13160">
    <property type="entry name" value="OLIGOSACCHARYLTRANSFERASE COMPLEX SUBUNIT OSTC"/>
    <property type="match status" value="1"/>
</dbReference>
<dbReference type="GO" id="GO:0016740">
    <property type="term" value="F:transferase activity"/>
    <property type="evidence" value="ECO:0007669"/>
    <property type="project" value="UniProtKB-KW"/>
</dbReference>
<evidence type="ECO:0000313" key="8">
    <source>
        <dbReference type="EMBL" id="KAB7504852.1"/>
    </source>
</evidence>
<dbReference type="AlphaFoldDB" id="A0A5N5T2M6"/>
<evidence type="ECO:0000313" key="9">
    <source>
        <dbReference type="Proteomes" id="UP000326759"/>
    </source>
</evidence>
<comment type="subunit">
    <text evidence="6">Component of the oligosaccharyltransferase (OST) complex.</text>
</comment>
<evidence type="ECO:0000256" key="5">
    <source>
        <dbReference type="ARBA" id="ARBA00023136"/>
    </source>
</evidence>
<evidence type="ECO:0000256" key="3">
    <source>
        <dbReference type="ARBA" id="ARBA00022692"/>
    </source>
</evidence>
<dbReference type="EMBL" id="SEYY01002205">
    <property type="protein sequence ID" value="KAB7504852.1"/>
    <property type="molecule type" value="Genomic_DNA"/>
</dbReference>
<keyword evidence="9" id="KW-1185">Reference proteome</keyword>
<dbReference type="Proteomes" id="UP000326759">
    <property type="component" value="Unassembled WGS sequence"/>
</dbReference>
<comment type="function">
    <text evidence="6">Specific component of the STT3A-containing form of the oligosaccharyl transferase (OST) complex that catalyzes the initial transfer of a defined glycan (Glc(3)Man(9)GlcNAc(2) in eukaryotes) from the lipid carrier dolichol-pyrophosphate to an asparagine residue within an Asn-X-Ser/Thr consensus motif in nascent polypeptide chains, the first step in protein N-glycosylation. N-glycosylation occurs cotranslationally and the complex associates with the Sec61 complex at the channel-forming translocon complex that mediates protein translocation across the endoplasmic reticulum (ER). All subunits are required for a maximal enzyme activity.</text>
</comment>
<dbReference type="Pfam" id="PF04756">
    <property type="entry name" value="OST3_OST6"/>
    <property type="match status" value="1"/>
</dbReference>
<evidence type="ECO:0000256" key="1">
    <source>
        <dbReference type="ARBA" id="ARBA00004141"/>
    </source>
</evidence>
<organism evidence="7 9">
    <name type="scientific">Armadillidium nasatum</name>
    <dbReference type="NCBI Taxonomy" id="96803"/>
    <lineage>
        <taxon>Eukaryota</taxon>
        <taxon>Metazoa</taxon>
        <taxon>Ecdysozoa</taxon>
        <taxon>Arthropoda</taxon>
        <taxon>Crustacea</taxon>
        <taxon>Multicrustacea</taxon>
        <taxon>Malacostraca</taxon>
        <taxon>Eumalacostraca</taxon>
        <taxon>Peracarida</taxon>
        <taxon>Isopoda</taxon>
        <taxon>Oniscidea</taxon>
        <taxon>Crinocheta</taxon>
        <taxon>Armadillidiidae</taxon>
        <taxon>Armadillidium</taxon>
    </lineage>
</organism>
<dbReference type="EMBL" id="SEYY01012787">
    <property type="protein sequence ID" value="KAB7500754.1"/>
    <property type="molecule type" value="Genomic_DNA"/>
</dbReference>
<comment type="similarity">
    <text evidence="2 6">Belongs to the OSTC family.</text>
</comment>
<evidence type="ECO:0000256" key="4">
    <source>
        <dbReference type="ARBA" id="ARBA00022989"/>
    </source>
</evidence>
<evidence type="ECO:0000256" key="2">
    <source>
        <dbReference type="ARBA" id="ARBA00009376"/>
    </source>
</evidence>
<evidence type="ECO:0000313" key="7">
    <source>
        <dbReference type="EMBL" id="KAB7500754.1"/>
    </source>
</evidence>
<dbReference type="OrthoDB" id="10256333at2759"/>
<feature type="transmembrane region" description="Helical" evidence="6">
    <location>
        <begin position="31"/>
        <end position="53"/>
    </location>
</feature>
<dbReference type="InterPro" id="IPR042416">
    <property type="entry name" value="OSTC"/>
</dbReference>
<dbReference type="GO" id="GO:0008250">
    <property type="term" value="C:oligosaccharyltransferase complex"/>
    <property type="evidence" value="ECO:0007669"/>
    <property type="project" value="UniProtKB-UniRule"/>
</dbReference>
<keyword evidence="3 6" id="KW-0812">Transmembrane</keyword>
<keyword evidence="7" id="KW-0808">Transferase</keyword>
<comment type="caution">
    <text evidence="7">The sequence shown here is derived from an EMBL/GenBank/DDBJ whole genome shotgun (WGS) entry which is preliminary data.</text>
</comment>